<reference evidence="10 11" key="1">
    <citation type="journal article" date="2016" name="Nat. Commun.">
        <title>Thousands of microbial genomes shed light on interconnected biogeochemical processes in an aquifer system.</title>
        <authorList>
            <person name="Anantharaman K."/>
            <person name="Brown C.T."/>
            <person name="Hug L.A."/>
            <person name="Sharon I."/>
            <person name="Castelle C.J."/>
            <person name="Probst A.J."/>
            <person name="Thomas B.C."/>
            <person name="Singh A."/>
            <person name="Wilkins M.J."/>
            <person name="Karaoz U."/>
            <person name="Brodie E.L."/>
            <person name="Williams K.H."/>
            <person name="Hubbard S.S."/>
            <person name="Banfield J.F."/>
        </authorList>
    </citation>
    <scope>NUCLEOTIDE SEQUENCE [LARGE SCALE GENOMIC DNA]</scope>
</reference>
<dbReference type="InterPro" id="IPR014013">
    <property type="entry name" value="Helic_SF1/SF2_ATP-bd_DinG/Rad3"/>
</dbReference>
<evidence type="ECO:0000256" key="7">
    <source>
        <dbReference type="ARBA" id="ARBA00048954"/>
    </source>
</evidence>
<dbReference type="Pfam" id="PF00270">
    <property type="entry name" value="DEAD"/>
    <property type="match status" value="1"/>
</dbReference>
<keyword evidence="2" id="KW-0547">Nucleotide-binding</keyword>
<sequence length="656" mass="71145">MSSVSADILGPDGPFTRRVPGFAPRPAQREMAACIEQTLADAGVFIAESGTGTGKTFAYLVPALLSGKKTLISTGTKNLQDQLFHRDLPVVRATLEIPVTAALLKGRANYLCLQRLRQAEEEARFTSDRQIVDFQQIKGWAGRTRTGDLAEMTEVSEDSYIWPRVTSTADNCLGGACPRYEDCFVNRARRAALAADVLIVNHHLFFADLALKEDGFGQLLPGVEAVIFDEAHQLPDVASDFLGLTLSSHQLAGLARDAIADELKEKSGVAELAPAAEGVEKAAADLRLAFGVEPRRGAWSELDGNKVFHAALAELKSRLGRLTEILERAGAKGEGLANDFRRAAALLERLHMIGDNPPPEYVAWFETTARAFSLRLTPLDVAAPFARHTAGGKKSWIFTSATLAVDKNFSHFQARLGLADAATGLWDSPFDFQRQALLYLPPGLPAPAAPDYTARVIEAALPVLAASRGRAFLLFTSHRALRTAAELLAGRLEYPLLVQGSMPRAEMLERFRAHGNAVLLGAASFWEGVDVRGEALSCVIIDKLPFAAPDDPVLRARAAALEEAGRNPFIELQLPEAVLALKQGVGRLIRDVGDRGVLMLCDPRLTGKGYGRIFLDSLPTMRRTRHLDEVREFFAAPAENIHVHGEAVGDRTLSAS</sequence>
<evidence type="ECO:0000256" key="4">
    <source>
        <dbReference type="ARBA" id="ARBA00022840"/>
    </source>
</evidence>
<comment type="similarity">
    <text evidence="5">Belongs to the helicase family. DinG subfamily.</text>
</comment>
<comment type="catalytic activity">
    <reaction evidence="7">
        <text>ATP + H2O = ADP + phosphate + H(+)</text>
        <dbReference type="Rhea" id="RHEA:13065"/>
        <dbReference type="ChEBI" id="CHEBI:15377"/>
        <dbReference type="ChEBI" id="CHEBI:15378"/>
        <dbReference type="ChEBI" id="CHEBI:30616"/>
        <dbReference type="ChEBI" id="CHEBI:43474"/>
        <dbReference type="ChEBI" id="CHEBI:456216"/>
        <dbReference type="EC" id="5.6.2.3"/>
    </reaction>
</comment>
<dbReference type="SMART" id="SM00491">
    <property type="entry name" value="HELICc2"/>
    <property type="match status" value="1"/>
</dbReference>
<organism evidence="10 11">
    <name type="scientific">Candidatus Muproteobacteria bacterium RBG_16_65_31</name>
    <dbReference type="NCBI Taxonomy" id="1817759"/>
    <lineage>
        <taxon>Bacteria</taxon>
        <taxon>Pseudomonadati</taxon>
        <taxon>Pseudomonadota</taxon>
        <taxon>Candidatus Muproteobacteria</taxon>
    </lineage>
</organism>
<protein>
    <recommendedName>
        <fullName evidence="6">DNA 5'-3' helicase</fullName>
        <ecNumber evidence="6">5.6.2.3</ecNumber>
    </recommendedName>
</protein>
<dbReference type="InterPro" id="IPR027417">
    <property type="entry name" value="P-loop_NTPase"/>
</dbReference>
<evidence type="ECO:0000259" key="9">
    <source>
        <dbReference type="PROSITE" id="PS51193"/>
    </source>
</evidence>
<evidence type="ECO:0000256" key="6">
    <source>
        <dbReference type="ARBA" id="ARBA00044969"/>
    </source>
</evidence>
<dbReference type="GO" id="GO:0006281">
    <property type="term" value="P:DNA repair"/>
    <property type="evidence" value="ECO:0007669"/>
    <property type="project" value="TreeGrafter"/>
</dbReference>
<dbReference type="PROSITE" id="PS51193">
    <property type="entry name" value="HELICASE_ATP_BIND_2"/>
    <property type="match status" value="1"/>
</dbReference>
<dbReference type="GO" id="GO:0005524">
    <property type="term" value="F:ATP binding"/>
    <property type="evidence" value="ECO:0007669"/>
    <property type="project" value="UniProtKB-KW"/>
</dbReference>
<keyword evidence="3" id="KW-0378">Hydrolase</keyword>
<dbReference type="GO" id="GO:0016818">
    <property type="term" value="F:hydrolase activity, acting on acid anhydrides, in phosphorus-containing anhydrides"/>
    <property type="evidence" value="ECO:0007669"/>
    <property type="project" value="InterPro"/>
</dbReference>
<dbReference type="SMART" id="SM00487">
    <property type="entry name" value="DEXDc"/>
    <property type="match status" value="1"/>
</dbReference>
<evidence type="ECO:0000256" key="2">
    <source>
        <dbReference type="ARBA" id="ARBA00022741"/>
    </source>
</evidence>
<evidence type="ECO:0000256" key="8">
    <source>
        <dbReference type="SAM" id="MobiDB-lite"/>
    </source>
</evidence>
<dbReference type="InterPro" id="IPR006555">
    <property type="entry name" value="ATP-dep_Helicase_C"/>
</dbReference>
<gene>
    <name evidence="10" type="ORF">A2V92_00985</name>
</gene>
<evidence type="ECO:0000313" key="10">
    <source>
        <dbReference type="EMBL" id="OGI44569.1"/>
    </source>
</evidence>
<keyword evidence="10" id="KW-0347">Helicase</keyword>
<dbReference type="PANTHER" id="PTHR11472:SF34">
    <property type="entry name" value="REGULATOR OF TELOMERE ELONGATION HELICASE 1"/>
    <property type="match status" value="1"/>
</dbReference>
<comment type="cofactor">
    <cofactor evidence="1">
        <name>[4Fe-4S] cluster</name>
        <dbReference type="ChEBI" id="CHEBI:49883"/>
    </cofactor>
</comment>
<dbReference type="GO" id="GO:0003676">
    <property type="term" value="F:nucleic acid binding"/>
    <property type="evidence" value="ECO:0007669"/>
    <property type="project" value="InterPro"/>
</dbReference>
<dbReference type="PANTHER" id="PTHR11472">
    <property type="entry name" value="DNA REPAIR DEAD HELICASE RAD3/XP-D SUBFAMILY MEMBER"/>
    <property type="match status" value="1"/>
</dbReference>
<dbReference type="EC" id="5.6.2.3" evidence="6"/>
<dbReference type="InterPro" id="IPR011545">
    <property type="entry name" value="DEAD/DEAH_box_helicase_dom"/>
</dbReference>
<dbReference type="Pfam" id="PF13307">
    <property type="entry name" value="Helicase_C_2"/>
    <property type="match status" value="1"/>
</dbReference>
<evidence type="ECO:0000256" key="3">
    <source>
        <dbReference type="ARBA" id="ARBA00022801"/>
    </source>
</evidence>
<dbReference type="GO" id="GO:0043139">
    <property type="term" value="F:5'-3' DNA helicase activity"/>
    <property type="evidence" value="ECO:0007669"/>
    <property type="project" value="UniProtKB-EC"/>
</dbReference>
<accession>A0A1F6THK3</accession>
<comment type="caution">
    <text evidence="10">The sequence shown here is derived from an EMBL/GenBank/DDBJ whole genome shotgun (WGS) entry which is preliminary data.</text>
</comment>
<feature type="region of interest" description="Disordered" evidence="8">
    <location>
        <begin position="1"/>
        <end position="22"/>
    </location>
</feature>
<proteinExistence type="inferred from homology"/>
<dbReference type="InterPro" id="IPR014001">
    <property type="entry name" value="Helicase_ATP-bd"/>
</dbReference>
<dbReference type="AlphaFoldDB" id="A0A1F6THK3"/>
<dbReference type="Proteomes" id="UP000179344">
    <property type="component" value="Unassembled WGS sequence"/>
</dbReference>
<name>A0A1F6THK3_9PROT</name>
<dbReference type="InterPro" id="IPR045028">
    <property type="entry name" value="DinG/Rad3-like"/>
</dbReference>
<feature type="domain" description="Helicase ATP-binding" evidence="9">
    <location>
        <begin position="14"/>
        <end position="283"/>
    </location>
</feature>
<evidence type="ECO:0000256" key="1">
    <source>
        <dbReference type="ARBA" id="ARBA00001966"/>
    </source>
</evidence>
<dbReference type="SUPFAM" id="SSF52540">
    <property type="entry name" value="P-loop containing nucleoside triphosphate hydrolases"/>
    <property type="match status" value="2"/>
</dbReference>
<keyword evidence="4" id="KW-0067">ATP-binding</keyword>
<evidence type="ECO:0000256" key="5">
    <source>
        <dbReference type="ARBA" id="ARBA00038058"/>
    </source>
</evidence>
<dbReference type="Gene3D" id="3.40.50.300">
    <property type="entry name" value="P-loop containing nucleotide triphosphate hydrolases"/>
    <property type="match status" value="2"/>
</dbReference>
<dbReference type="EMBL" id="MFST01000043">
    <property type="protein sequence ID" value="OGI44569.1"/>
    <property type="molecule type" value="Genomic_DNA"/>
</dbReference>
<evidence type="ECO:0000313" key="11">
    <source>
        <dbReference type="Proteomes" id="UP000179344"/>
    </source>
</evidence>